<dbReference type="OrthoDB" id="9979538at2759"/>
<gene>
    <name evidence="1" type="ORF">AVEN_193052_1</name>
</gene>
<comment type="caution">
    <text evidence="1">The sequence shown here is derived from an EMBL/GenBank/DDBJ whole genome shotgun (WGS) entry which is preliminary data.</text>
</comment>
<proteinExistence type="predicted"/>
<dbReference type="Proteomes" id="UP000499080">
    <property type="component" value="Unassembled WGS sequence"/>
</dbReference>
<reference evidence="1 2" key="1">
    <citation type="journal article" date="2019" name="Sci. Rep.">
        <title>Orb-weaving spider Araneus ventricosus genome elucidates the spidroin gene catalogue.</title>
        <authorList>
            <person name="Kono N."/>
            <person name="Nakamura H."/>
            <person name="Ohtoshi R."/>
            <person name="Moran D.A.P."/>
            <person name="Shinohara A."/>
            <person name="Yoshida Y."/>
            <person name="Fujiwara M."/>
            <person name="Mori M."/>
            <person name="Tomita M."/>
            <person name="Arakawa K."/>
        </authorList>
    </citation>
    <scope>NUCLEOTIDE SEQUENCE [LARGE SCALE GENOMIC DNA]</scope>
</reference>
<evidence type="ECO:0008006" key="3">
    <source>
        <dbReference type="Google" id="ProtNLM"/>
    </source>
</evidence>
<keyword evidence="2" id="KW-1185">Reference proteome</keyword>
<evidence type="ECO:0000313" key="2">
    <source>
        <dbReference type="Proteomes" id="UP000499080"/>
    </source>
</evidence>
<organism evidence="1 2">
    <name type="scientific">Araneus ventricosus</name>
    <name type="common">Orbweaver spider</name>
    <name type="synonym">Epeira ventricosa</name>
    <dbReference type="NCBI Taxonomy" id="182803"/>
    <lineage>
        <taxon>Eukaryota</taxon>
        <taxon>Metazoa</taxon>
        <taxon>Ecdysozoa</taxon>
        <taxon>Arthropoda</taxon>
        <taxon>Chelicerata</taxon>
        <taxon>Arachnida</taxon>
        <taxon>Araneae</taxon>
        <taxon>Araneomorphae</taxon>
        <taxon>Entelegynae</taxon>
        <taxon>Araneoidea</taxon>
        <taxon>Araneidae</taxon>
        <taxon>Araneus</taxon>
    </lineage>
</organism>
<name>A0A4Y2P654_ARAVE</name>
<evidence type="ECO:0000313" key="1">
    <source>
        <dbReference type="EMBL" id="GBN46532.1"/>
    </source>
</evidence>
<dbReference type="EMBL" id="BGPR01010505">
    <property type="protein sequence ID" value="GBN46532.1"/>
    <property type="molecule type" value="Genomic_DNA"/>
</dbReference>
<accession>A0A4Y2P654</accession>
<sequence length="97" mass="10469">MTLSLEDRALLLKLFCDCALKTFGTLKGLRSGSGPMTAFGLKKMIDKFEESGSLDKKCGRGRKAIASTSVEDGATGIAGSVKQCFENMQTFREVPEL</sequence>
<protein>
    <recommendedName>
        <fullName evidence="3">DUF4817 domain-containing protein</fullName>
    </recommendedName>
</protein>
<dbReference type="AlphaFoldDB" id="A0A4Y2P654"/>